<dbReference type="EMBL" id="SNXZ01000001">
    <property type="protein sequence ID" value="TDQ04508.1"/>
    <property type="molecule type" value="Genomic_DNA"/>
</dbReference>
<keyword evidence="1" id="KW-0560">Oxidoreductase</keyword>
<comment type="caution">
    <text evidence="2">The sequence shown here is derived from an EMBL/GenBank/DDBJ whole genome shotgun (WGS) entry which is preliminary data.</text>
</comment>
<name>A0A4R6SK75_LABRH</name>
<dbReference type="GO" id="GO:0016491">
    <property type="term" value="F:oxidoreductase activity"/>
    <property type="evidence" value="ECO:0007669"/>
    <property type="project" value="UniProtKB-KW"/>
</dbReference>
<organism evidence="2 3">
    <name type="scientific">Labedaea rhizosphaerae</name>
    <dbReference type="NCBI Taxonomy" id="598644"/>
    <lineage>
        <taxon>Bacteria</taxon>
        <taxon>Bacillati</taxon>
        <taxon>Actinomycetota</taxon>
        <taxon>Actinomycetes</taxon>
        <taxon>Pseudonocardiales</taxon>
        <taxon>Pseudonocardiaceae</taxon>
        <taxon>Labedaea</taxon>
    </lineage>
</organism>
<dbReference type="OrthoDB" id="6396144at2"/>
<dbReference type="InterPro" id="IPR025337">
    <property type="entry name" value="Questin_oxidase-like"/>
</dbReference>
<sequence>MTTNELLDEAYLRLHGKGPEFGGDEEGNHGLTNHGPMAVEVMVRRGLDLDVHHWLDRYLGRLTDLPGSVAPIVRDDWRPALGDHRRVGDWTTFFGRELAERPWRDVLGEWWPRLLPGIVAGSTHGVIRVGHAVRALRASESDRVAVTELAYGLAFWAARWRVLPGVTAPVGNLRAGDALTAVPRLADQTGVIAHRIGRLADLAGWPDAVAALRPAADPDDVPDRLLDLMTEGVLRYRTHGAASPVLLVHTATAPNAVRQVLPVLPKTVWADSFAAVWAACAAITSAYAPATPLPFPGPTPTDSDPVAEVFDRAARHGDEHVIKFADTAVDVFDHTGDPDALAAALHAAEVIGAG</sequence>
<evidence type="ECO:0000313" key="3">
    <source>
        <dbReference type="Proteomes" id="UP000295444"/>
    </source>
</evidence>
<dbReference type="Pfam" id="PF14027">
    <property type="entry name" value="Questin_oxidase"/>
    <property type="match status" value="1"/>
</dbReference>
<proteinExistence type="predicted"/>
<protein>
    <submittedName>
        <fullName evidence="2">Uncharacterized protein DUF4243</fullName>
    </submittedName>
</protein>
<reference evidence="2 3" key="1">
    <citation type="submission" date="2019-03" db="EMBL/GenBank/DDBJ databases">
        <title>Genomic Encyclopedia of Type Strains, Phase IV (KMG-IV): sequencing the most valuable type-strain genomes for metagenomic binning, comparative biology and taxonomic classification.</title>
        <authorList>
            <person name="Goeker M."/>
        </authorList>
    </citation>
    <scope>NUCLEOTIDE SEQUENCE [LARGE SCALE GENOMIC DNA]</scope>
    <source>
        <strain evidence="2 3">DSM 45361</strain>
    </source>
</reference>
<accession>A0A4R6SK75</accession>
<evidence type="ECO:0000256" key="1">
    <source>
        <dbReference type="ARBA" id="ARBA00023002"/>
    </source>
</evidence>
<evidence type="ECO:0000313" key="2">
    <source>
        <dbReference type="EMBL" id="TDQ04508.1"/>
    </source>
</evidence>
<dbReference type="Proteomes" id="UP000295444">
    <property type="component" value="Unassembled WGS sequence"/>
</dbReference>
<dbReference type="AlphaFoldDB" id="A0A4R6SK75"/>
<dbReference type="RefSeq" id="WP_133847398.1">
    <property type="nucleotide sequence ID" value="NZ_SNXZ01000001.1"/>
</dbReference>
<keyword evidence="3" id="KW-1185">Reference proteome</keyword>
<gene>
    <name evidence="2" type="ORF">EV186_101460</name>
</gene>